<reference evidence="2" key="1">
    <citation type="journal article" date="2019" name="Int. J. Syst. Evol. Microbiol.">
        <title>The Global Catalogue of Microorganisms (GCM) 10K type strain sequencing project: providing services to taxonomists for standard genome sequencing and annotation.</title>
        <authorList>
            <consortium name="The Broad Institute Genomics Platform"/>
            <consortium name="The Broad Institute Genome Sequencing Center for Infectious Disease"/>
            <person name="Wu L."/>
            <person name="Ma J."/>
        </authorList>
    </citation>
    <scope>NUCLEOTIDE SEQUENCE [LARGE SCALE GENOMIC DNA]</scope>
    <source>
        <strain evidence="2">JCM 15900</strain>
    </source>
</reference>
<keyword evidence="2" id="KW-1185">Reference proteome</keyword>
<dbReference type="Proteomes" id="UP001500984">
    <property type="component" value="Unassembled WGS sequence"/>
</dbReference>
<gene>
    <name evidence="1" type="ORF">GCM10009823_05520</name>
</gene>
<evidence type="ECO:0000313" key="1">
    <source>
        <dbReference type="EMBL" id="GAA2089615.1"/>
    </source>
</evidence>
<proteinExistence type="predicted"/>
<name>A0ABP5HY25_9MICO</name>
<evidence type="ECO:0000313" key="2">
    <source>
        <dbReference type="Proteomes" id="UP001500984"/>
    </source>
</evidence>
<comment type="caution">
    <text evidence="1">The sequence shown here is derived from an EMBL/GenBank/DDBJ whole genome shotgun (WGS) entry which is preliminary data.</text>
</comment>
<dbReference type="SUPFAM" id="SSF54427">
    <property type="entry name" value="NTF2-like"/>
    <property type="match status" value="1"/>
</dbReference>
<evidence type="ECO:0008006" key="3">
    <source>
        <dbReference type="Google" id="ProtNLM"/>
    </source>
</evidence>
<organism evidence="1 2">
    <name type="scientific">Brevibacterium salitolerans</name>
    <dbReference type="NCBI Taxonomy" id="1403566"/>
    <lineage>
        <taxon>Bacteria</taxon>
        <taxon>Bacillati</taxon>
        <taxon>Actinomycetota</taxon>
        <taxon>Actinomycetes</taxon>
        <taxon>Micrococcales</taxon>
        <taxon>Brevibacteriaceae</taxon>
        <taxon>Brevibacterium</taxon>
    </lineage>
</organism>
<sequence>MAELAQAWLRAFDELDSFRPLCHPDARVWHSTDDAWVSVDTAIANVRSGGGLPPRERESWRVTEDGFLVQFTLALGSLRMHNTILVRVRDGLAYEAEEYVGLEQDVRRLLMEEAGVTAG</sequence>
<dbReference type="EMBL" id="BAAAPZ010000002">
    <property type="protein sequence ID" value="GAA2089615.1"/>
    <property type="molecule type" value="Genomic_DNA"/>
</dbReference>
<protein>
    <recommendedName>
        <fullName evidence="3">SnoaL-like domain-containing protein</fullName>
    </recommendedName>
</protein>
<accession>A0ABP5HY25</accession>
<dbReference type="InterPro" id="IPR032710">
    <property type="entry name" value="NTF2-like_dom_sf"/>
</dbReference>
<dbReference type="Gene3D" id="3.10.450.50">
    <property type="match status" value="1"/>
</dbReference>